<protein>
    <submittedName>
        <fullName evidence="2">Uncharacterized protein</fullName>
    </submittedName>
</protein>
<sequence>METETISNMTGVSTATGCDGNYTPITPINRAVLEQLLVQIKESLDQAPSLEEAQVIITLLGEFLYNQAQDYGITLDVGCQPSIEIVNQPIQPGQPHDLHSERSSESPPTDRSDQTRCTLSVPPPSPQDPRVSPKGQPIRSSSKLKRKASTPLLRTGPDRRKTLKTGQQPTQSQELVRLPTGDEDSLLEEYTLRLERESTPVALAREKVNRLTQKMLAIEVPLIRPTKTGRTLLKFSPDEVRAVLNCTLQEVMGLQGLDRLNGLITDYKSLSPGLADAGAATRAERAARSDDTPIEARPLFIAYSQLDRALCNAGGQLKRFRVLNARLEFIDAYKWLVRSVDDKLRDPSLFDESLSQQLRDSGWRPTTGCNWKTVIRNYLADKLQVKRQAINTALEHSAGLHQLASHLGPPMICLVPDTIVTRLKYWNLQKMELVWPLIRTEFPIISDMATWLEVHVFNKIRVGAPIEVNTIRLEGERSIYQRMVDAVEIDETSMTTT</sequence>
<evidence type="ECO:0000313" key="2">
    <source>
        <dbReference type="EMBL" id="KIW64637.1"/>
    </source>
</evidence>
<dbReference type="HOGENOM" id="CLU_548579_0_0_1"/>
<reference evidence="2 3" key="1">
    <citation type="submission" date="2015-01" db="EMBL/GenBank/DDBJ databases">
        <title>The Genome Sequence of Capronia semiimmersa CBS27337.</title>
        <authorList>
            <consortium name="The Broad Institute Genomics Platform"/>
            <person name="Cuomo C."/>
            <person name="de Hoog S."/>
            <person name="Gorbushina A."/>
            <person name="Stielow B."/>
            <person name="Teixiera M."/>
            <person name="Abouelleil A."/>
            <person name="Chapman S.B."/>
            <person name="Priest M."/>
            <person name="Young S.K."/>
            <person name="Wortman J."/>
            <person name="Nusbaum C."/>
            <person name="Birren B."/>
        </authorList>
    </citation>
    <scope>NUCLEOTIDE SEQUENCE [LARGE SCALE GENOMIC DNA]</scope>
    <source>
        <strain evidence="2 3">CBS 27337</strain>
    </source>
</reference>
<dbReference type="EMBL" id="KN846961">
    <property type="protein sequence ID" value="KIW64637.1"/>
    <property type="molecule type" value="Genomic_DNA"/>
</dbReference>
<name>A0A0D2DR15_9EURO</name>
<gene>
    <name evidence="2" type="ORF">PV04_09560</name>
</gene>
<feature type="compositionally biased region" description="Basic and acidic residues" evidence="1">
    <location>
        <begin position="96"/>
        <end position="114"/>
    </location>
</feature>
<evidence type="ECO:0000256" key="1">
    <source>
        <dbReference type="SAM" id="MobiDB-lite"/>
    </source>
</evidence>
<feature type="region of interest" description="Disordered" evidence="1">
    <location>
        <begin position="87"/>
        <end position="174"/>
    </location>
</feature>
<dbReference type="Proteomes" id="UP000054266">
    <property type="component" value="Unassembled WGS sequence"/>
</dbReference>
<feature type="compositionally biased region" description="Polar residues" evidence="1">
    <location>
        <begin position="164"/>
        <end position="174"/>
    </location>
</feature>
<accession>A0A0D2DR15</accession>
<organism evidence="2 3">
    <name type="scientific">Phialophora macrospora</name>
    <dbReference type="NCBI Taxonomy" id="1851006"/>
    <lineage>
        <taxon>Eukaryota</taxon>
        <taxon>Fungi</taxon>
        <taxon>Dikarya</taxon>
        <taxon>Ascomycota</taxon>
        <taxon>Pezizomycotina</taxon>
        <taxon>Eurotiomycetes</taxon>
        <taxon>Chaetothyriomycetidae</taxon>
        <taxon>Chaetothyriales</taxon>
        <taxon>Herpotrichiellaceae</taxon>
        <taxon>Phialophora</taxon>
    </lineage>
</organism>
<keyword evidence="3" id="KW-1185">Reference proteome</keyword>
<evidence type="ECO:0000313" key="3">
    <source>
        <dbReference type="Proteomes" id="UP000054266"/>
    </source>
</evidence>
<proteinExistence type="predicted"/>
<dbReference type="AlphaFoldDB" id="A0A0D2DR15"/>